<dbReference type="AlphaFoldDB" id="X1DS46"/>
<reference evidence="1" key="1">
    <citation type="journal article" date="2014" name="Front. Microbiol.">
        <title>High frequency of phylogenetically diverse reductive dehalogenase-homologous genes in deep subseafloor sedimentary metagenomes.</title>
        <authorList>
            <person name="Kawai M."/>
            <person name="Futagami T."/>
            <person name="Toyoda A."/>
            <person name="Takaki Y."/>
            <person name="Nishi S."/>
            <person name="Hori S."/>
            <person name="Arai W."/>
            <person name="Tsubouchi T."/>
            <person name="Morono Y."/>
            <person name="Uchiyama I."/>
            <person name="Ito T."/>
            <person name="Fujiyama A."/>
            <person name="Inagaki F."/>
            <person name="Takami H."/>
        </authorList>
    </citation>
    <scope>NUCLEOTIDE SEQUENCE</scope>
    <source>
        <strain evidence="1">Expedition CK06-06</strain>
    </source>
</reference>
<accession>X1DS46</accession>
<evidence type="ECO:0000313" key="1">
    <source>
        <dbReference type="EMBL" id="GAH11060.1"/>
    </source>
</evidence>
<feature type="non-terminal residue" evidence="1">
    <location>
        <position position="35"/>
    </location>
</feature>
<organism evidence="1">
    <name type="scientific">marine sediment metagenome</name>
    <dbReference type="NCBI Taxonomy" id="412755"/>
    <lineage>
        <taxon>unclassified sequences</taxon>
        <taxon>metagenomes</taxon>
        <taxon>ecological metagenomes</taxon>
    </lineage>
</organism>
<comment type="caution">
    <text evidence="1">The sequence shown here is derived from an EMBL/GenBank/DDBJ whole genome shotgun (WGS) entry which is preliminary data.</text>
</comment>
<dbReference type="EMBL" id="BART01035111">
    <property type="protein sequence ID" value="GAH11060.1"/>
    <property type="molecule type" value="Genomic_DNA"/>
</dbReference>
<gene>
    <name evidence="1" type="ORF">S01H4_59764</name>
</gene>
<proteinExistence type="predicted"/>
<name>X1DS46_9ZZZZ</name>
<protein>
    <submittedName>
        <fullName evidence="1">Uncharacterized protein</fullName>
    </submittedName>
</protein>
<sequence>MRNNEELHELRNKYVPQAVFNVIPTFIQSAQGAIM</sequence>